<keyword evidence="3" id="KW-1185">Reference proteome</keyword>
<dbReference type="AlphaFoldDB" id="A0A195BRI4"/>
<accession>A0A195BRI4</accession>
<proteinExistence type="predicted"/>
<feature type="compositionally biased region" description="Basic and acidic residues" evidence="1">
    <location>
        <begin position="27"/>
        <end position="48"/>
    </location>
</feature>
<protein>
    <submittedName>
        <fullName evidence="2">Uncharacterized protein</fullName>
    </submittedName>
</protein>
<organism evidence="2 3">
    <name type="scientific">Atta colombica</name>
    <dbReference type="NCBI Taxonomy" id="520822"/>
    <lineage>
        <taxon>Eukaryota</taxon>
        <taxon>Metazoa</taxon>
        <taxon>Ecdysozoa</taxon>
        <taxon>Arthropoda</taxon>
        <taxon>Hexapoda</taxon>
        <taxon>Insecta</taxon>
        <taxon>Pterygota</taxon>
        <taxon>Neoptera</taxon>
        <taxon>Endopterygota</taxon>
        <taxon>Hymenoptera</taxon>
        <taxon>Apocrita</taxon>
        <taxon>Aculeata</taxon>
        <taxon>Formicoidea</taxon>
        <taxon>Formicidae</taxon>
        <taxon>Myrmicinae</taxon>
        <taxon>Atta</taxon>
    </lineage>
</organism>
<dbReference type="Proteomes" id="UP000078540">
    <property type="component" value="Unassembled WGS sequence"/>
</dbReference>
<evidence type="ECO:0000313" key="2">
    <source>
        <dbReference type="EMBL" id="KYM89620.1"/>
    </source>
</evidence>
<sequence>MAECGRKGRVAGVETVVQVRKARNHVARREANAEQEEARQDGREEEPRPVCASASESD</sequence>
<reference evidence="2 3" key="1">
    <citation type="submission" date="2015-09" db="EMBL/GenBank/DDBJ databases">
        <title>Atta colombica WGS genome.</title>
        <authorList>
            <person name="Nygaard S."/>
            <person name="Hu H."/>
            <person name="Boomsma J."/>
            <person name="Zhang G."/>
        </authorList>
    </citation>
    <scope>NUCLEOTIDE SEQUENCE [LARGE SCALE GENOMIC DNA]</scope>
    <source>
        <strain evidence="2">Treedump-2</strain>
        <tissue evidence="2">Whole body</tissue>
    </source>
</reference>
<evidence type="ECO:0000256" key="1">
    <source>
        <dbReference type="SAM" id="MobiDB-lite"/>
    </source>
</evidence>
<evidence type="ECO:0000313" key="3">
    <source>
        <dbReference type="Proteomes" id="UP000078540"/>
    </source>
</evidence>
<name>A0A195BRI4_9HYME</name>
<dbReference type="EMBL" id="KQ976417">
    <property type="protein sequence ID" value="KYM89620.1"/>
    <property type="molecule type" value="Genomic_DNA"/>
</dbReference>
<gene>
    <name evidence="2" type="ORF">ALC53_01932</name>
</gene>
<feature type="region of interest" description="Disordered" evidence="1">
    <location>
        <begin position="23"/>
        <end position="58"/>
    </location>
</feature>